<keyword evidence="3" id="KW-0969">Cilium</keyword>
<reference evidence="3 4" key="1">
    <citation type="submission" date="2024-03" db="EMBL/GenBank/DDBJ databases">
        <title>Pseudoalteromonas qingdaonensis sp. nov., isolated from the intestines of marine benthic organisms.</title>
        <authorList>
            <person name="Lin X."/>
            <person name="Fang S."/>
            <person name="Hu X."/>
        </authorList>
    </citation>
    <scope>NUCLEOTIDE SEQUENCE [LARGE SCALE GENOMIC DNA]</scope>
    <source>
        <strain evidence="3 4">YIC-827</strain>
    </source>
</reference>
<keyword evidence="4" id="KW-1185">Reference proteome</keyword>
<evidence type="ECO:0000256" key="1">
    <source>
        <dbReference type="SAM" id="MobiDB-lite"/>
    </source>
</evidence>
<comment type="caution">
    <text evidence="3">The sequence shown here is derived from an EMBL/GenBank/DDBJ whole genome shotgun (WGS) entry which is preliminary data.</text>
</comment>
<organism evidence="3 4">
    <name type="scientific">Pseudoalteromonas qingdaonensis</name>
    <dbReference type="NCBI Taxonomy" id="3131913"/>
    <lineage>
        <taxon>Bacteria</taxon>
        <taxon>Pseudomonadati</taxon>
        <taxon>Pseudomonadota</taxon>
        <taxon>Gammaproteobacteria</taxon>
        <taxon>Alteromonadales</taxon>
        <taxon>Pseudoalteromonadaceae</taxon>
        <taxon>Pseudoalteromonas</taxon>
    </lineage>
</organism>
<dbReference type="EMBL" id="JBCGCU010000007">
    <property type="protein sequence ID" value="MEM0515346.1"/>
    <property type="molecule type" value="Genomic_DNA"/>
</dbReference>
<evidence type="ECO:0000259" key="2">
    <source>
        <dbReference type="Pfam" id="PF02120"/>
    </source>
</evidence>
<dbReference type="Proteomes" id="UP001447008">
    <property type="component" value="Unassembled WGS sequence"/>
</dbReference>
<keyword evidence="3" id="KW-0282">Flagellum</keyword>
<feature type="domain" description="Flagellar hook-length control protein-like C-terminal" evidence="2">
    <location>
        <begin position="677"/>
        <end position="758"/>
    </location>
</feature>
<accession>A0ABU9MY31</accession>
<feature type="compositionally biased region" description="Polar residues" evidence="1">
    <location>
        <begin position="444"/>
        <end position="454"/>
    </location>
</feature>
<dbReference type="RefSeq" id="WP_342677918.1">
    <property type="nucleotide sequence ID" value="NZ_JBCGCU010000007.1"/>
</dbReference>
<evidence type="ECO:0000313" key="3">
    <source>
        <dbReference type="EMBL" id="MEM0515346.1"/>
    </source>
</evidence>
<dbReference type="Pfam" id="PF02120">
    <property type="entry name" value="Flg_hook"/>
    <property type="match status" value="1"/>
</dbReference>
<proteinExistence type="predicted"/>
<gene>
    <name evidence="3" type="ORF">WCN91_07855</name>
</gene>
<evidence type="ECO:0000313" key="4">
    <source>
        <dbReference type="Proteomes" id="UP001447008"/>
    </source>
</evidence>
<feature type="region of interest" description="Disordered" evidence="1">
    <location>
        <begin position="425"/>
        <end position="454"/>
    </location>
</feature>
<name>A0ABU9MY31_9GAMM</name>
<sequence length="775" mass="83967">MSGPFAPLTNQASVLEINVSSETKQQVQLPQEQPLAARNIRIDPQQISMEVHMPGRGQWQDVSFTLSPPQPQLAGVHLDSAEILLNGHGQLQLRPTETSLNIDKARLLYQLISTLVAPKSSGATPARVQLAAYLDNRGHIQLPQLAASLQINNATQALLRGDTQALAVELRLTPAQGKSSLQAMLLLNDSTRLPLPLADNKLMQWLLKSPPKLELTLQSSAPSKTAPPLAQLLLTLANGQQTPLTKVALPQGERALLQGQTLPVQLKLDNSGQLQLQIQPQSLRFHIQAAAFAGTGASKADSTAVMATQSPSPGAASVSDSISKPVKTQVLSQPLSWQAALYNKLLGSVKQDKTLSLAPSLLQSQAKTLLTPLLQVSPMRPLAETVQMQMPLQTQMPSVPSLVRQQAPLLALIVQMQGLVKTSIQHRPPGTENAQPSLPEPIKDTNSSAGFSANTQADKGVGAILTPLPLTQALTQKLQQLLTPGQLVRHHLTQLDTQLMQAPKELQQLVNQAFAKMIGPHTSSVQNAAQVQAQLQPWTMSSQQWQSSLSAELDQLVTALVAAPIVGAQSAASTQALASAQSSNSLLPLLQLLLGTSGKTPEAQLRADNLLQQLQSPAAQALLEQLAPIQQQMTPQASLQSQGAQPDNNALVQLLLPMRLPPDIGHSELLLGRYQKKNNKGETHQVWFVRMQFDYGKQGELSVQVQLSQQQLNCALKASSHTLSELAQQHSEDLRRNLQQHGLSVPAIEVQQVSEQQARRWQKFYRRHSIVNLKV</sequence>
<protein>
    <submittedName>
        <fullName evidence="3">Flagellar hook-length control protein FliK</fullName>
    </submittedName>
</protein>
<dbReference type="InterPro" id="IPR021136">
    <property type="entry name" value="Flagellar_hook_control-like_C"/>
</dbReference>
<keyword evidence="3" id="KW-0966">Cell projection</keyword>